<protein>
    <recommendedName>
        <fullName evidence="1">DNA/RNA non-specific endonuclease/pyrophosphatase/phosphodiesterase domain-containing protein</fullName>
    </recommendedName>
</protein>
<evidence type="ECO:0000313" key="3">
    <source>
        <dbReference type="Proteomes" id="UP000275408"/>
    </source>
</evidence>
<dbReference type="OrthoDB" id="5946466at2759"/>
<feature type="domain" description="DNA/RNA non-specific endonuclease/pyrophosphatase/phosphodiesterase" evidence="1">
    <location>
        <begin position="14"/>
        <end position="162"/>
    </location>
</feature>
<name>A0A3M6UZ94_POCDA</name>
<dbReference type="GO" id="GO:0046872">
    <property type="term" value="F:metal ion binding"/>
    <property type="evidence" value="ECO:0007669"/>
    <property type="project" value="InterPro"/>
</dbReference>
<dbReference type="InterPro" id="IPR044929">
    <property type="entry name" value="DNA/RNA_non-sp_Endonuclease_sf"/>
</dbReference>
<dbReference type="EMBL" id="RCHS01000416">
    <property type="protein sequence ID" value="RMX58950.1"/>
    <property type="molecule type" value="Genomic_DNA"/>
</dbReference>
<dbReference type="GO" id="GO:0016787">
    <property type="term" value="F:hydrolase activity"/>
    <property type="evidence" value="ECO:0007669"/>
    <property type="project" value="InterPro"/>
</dbReference>
<dbReference type="InterPro" id="IPR044925">
    <property type="entry name" value="His-Me_finger_sf"/>
</dbReference>
<dbReference type="InterPro" id="IPR001604">
    <property type="entry name" value="Endo_G_ENPP1-like_dom"/>
</dbReference>
<dbReference type="AlphaFoldDB" id="A0A3M6UZ94"/>
<dbReference type="Proteomes" id="UP000275408">
    <property type="component" value="Unassembled WGS sequence"/>
</dbReference>
<gene>
    <name evidence="2" type="ORF">pdam_00014629</name>
</gene>
<dbReference type="Pfam" id="PF01223">
    <property type="entry name" value="Endonuclease_NS"/>
    <property type="match status" value="1"/>
</dbReference>
<dbReference type="GO" id="GO:0003676">
    <property type="term" value="F:nucleic acid binding"/>
    <property type="evidence" value="ECO:0007669"/>
    <property type="project" value="InterPro"/>
</dbReference>
<dbReference type="Gene3D" id="3.40.570.10">
    <property type="entry name" value="Extracellular Endonuclease, subunit A"/>
    <property type="match status" value="1"/>
</dbReference>
<dbReference type="SUPFAM" id="SSF54060">
    <property type="entry name" value="His-Me finger endonucleases"/>
    <property type="match status" value="1"/>
</dbReference>
<comment type="caution">
    <text evidence="2">The sequence shown here is derived from an EMBL/GenBank/DDBJ whole genome shotgun (WGS) entry which is preliminary data.</text>
</comment>
<evidence type="ECO:0000313" key="2">
    <source>
        <dbReference type="EMBL" id="RMX58950.1"/>
    </source>
</evidence>
<dbReference type="STRING" id="46731.A0A3M6UZ94"/>
<proteinExistence type="predicted"/>
<dbReference type="PANTHER" id="PTHR21472">
    <property type="entry name" value="ENDONUCLEASE DOMAIN-CONTAINING 1 PROTEIN ENDOD1"/>
    <property type="match status" value="1"/>
</dbReference>
<evidence type="ECO:0000259" key="1">
    <source>
        <dbReference type="Pfam" id="PF01223"/>
    </source>
</evidence>
<keyword evidence="3" id="KW-1185">Reference proteome</keyword>
<dbReference type="InterPro" id="IPR039015">
    <property type="entry name" value="ENDOD1"/>
</dbReference>
<dbReference type="PANTHER" id="PTHR21472:SF7">
    <property type="entry name" value="ENDONUCLEASE G, MITOCHONDRIAL-LIKE ISOFORM X2"/>
    <property type="match status" value="1"/>
</dbReference>
<organism evidence="2 3">
    <name type="scientific">Pocillopora damicornis</name>
    <name type="common">Cauliflower coral</name>
    <name type="synonym">Millepora damicornis</name>
    <dbReference type="NCBI Taxonomy" id="46731"/>
    <lineage>
        <taxon>Eukaryota</taxon>
        <taxon>Metazoa</taxon>
        <taxon>Cnidaria</taxon>
        <taxon>Anthozoa</taxon>
        <taxon>Hexacorallia</taxon>
        <taxon>Scleractinia</taxon>
        <taxon>Astrocoeniina</taxon>
        <taxon>Pocilloporidae</taxon>
        <taxon>Pocillopora</taxon>
    </lineage>
</organism>
<sequence>MINLAHVCEDGVVTILFDHNGEIPLYSATSMTGQQLLVGSSGGRPTKYFRESKAILRKDQQRKKDYKLSLHRKLCVKTNGKKALVVDKKWAKVRNSVAKKAIDVKVCNPALLESEIHKGHLVASNYGRGNKERMLATFTYTNVVPQFGRFNSGPWQECETKLVVWGKTIVPLTVPRM</sequence>
<reference evidence="2 3" key="1">
    <citation type="journal article" date="2018" name="Sci. Rep.">
        <title>Comparative analysis of the Pocillopora damicornis genome highlights role of immune system in coral evolution.</title>
        <authorList>
            <person name="Cunning R."/>
            <person name="Bay R.A."/>
            <person name="Gillette P."/>
            <person name="Baker A.C."/>
            <person name="Traylor-Knowles N."/>
        </authorList>
    </citation>
    <scope>NUCLEOTIDE SEQUENCE [LARGE SCALE GENOMIC DNA]</scope>
    <source>
        <strain evidence="2">RSMAS</strain>
        <tissue evidence="2">Whole animal</tissue>
    </source>
</reference>
<accession>A0A3M6UZ94</accession>